<protein>
    <recommendedName>
        <fullName evidence="3">DUF1657 domain-containing protein</fullName>
    </recommendedName>
</protein>
<dbReference type="AlphaFoldDB" id="A0A916S6Y9"/>
<keyword evidence="2" id="KW-1185">Reference proteome</keyword>
<dbReference type="Pfam" id="PF07870">
    <property type="entry name" value="DUF1657"/>
    <property type="match status" value="1"/>
</dbReference>
<dbReference type="InterPro" id="IPR012452">
    <property type="entry name" value="DUF1657"/>
</dbReference>
<evidence type="ECO:0000313" key="1">
    <source>
        <dbReference type="EMBL" id="GGA87629.1"/>
    </source>
</evidence>
<accession>A0A916S6Y9</accession>
<evidence type="ECO:0000313" key="2">
    <source>
        <dbReference type="Proteomes" id="UP000613512"/>
    </source>
</evidence>
<gene>
    <name evidence="1" type="ORF">GCM10008025_33000</name>
</gene>
<proteinExistence type="predicted"/>
<reference evidence="1" key="2">
    <citation type="submission" date="2020-09" db="EMBL/GenBank/DDBJ databases">
        <authorList>
            <person name="Sun Q."/>
            <person name="Zhou Y."/>
        </authorList>
    </citation>
    <scope>NUCLEOTIDE SEQUENCE</scope>
    <source>
        <strain evidence="1">CGMCC 1.12408</strain>
    </source>
</reference>
<reference evidence="1" key="1">
    <citation type="journal article" date="2014" name="Int. J. Syst. Evol. Microbiol.">
        <title>Complete genome sequence of Corynebacterium casei LMG S-19264T (=DSM 44701T), isolated from a smear-ripened cheese.</title>
        <authorList>
            <consortium name="US DOE Joint Genome Institute (JGI-PGF)"/>
            <person name="Walter F."/>
            <person name="Albersmeier A."/>
            <person name="Kalinowski J."/>
            <person name="Ruckert C."/>
        </authorList>
    </citation>
    <scope>NUCLEOTIDE SEQUENCE</scope>
    <source>
        <strain evidence="1">CGMCC 1.12408</strain>
    </source>
</reference>
<dbReference type="EMBL" id="BMEY01000021">
    <property type="protein sequence ID" value="GGA87629.1"/>
    <property type="molecule type" value="Genomic_DNA"/>
</dbReference>
<name>A0A916S6Y9_9BACI</name>
<evidence type="ECO:0008006" key="3">
    <source>
        <dbReference type="Google" id="ProtNLM"/>
    </source>
</evidence>
<organism evidence="1 2">
    <name type="scientific">Ornithinibacillus halotolerans</name>
    <dbReference type="NCBI Taxonomy" id="1274357"/>
    <lineage>
        <taxon>Bacteria</taxon>
        <taxon>Bacillati</taxon>
        <taxon>Bacillota</taxon>
        <taxon>Bacilli</taxon>
        <taxon>Bacillales</taxon>
        <taxon>Bacillaceae</taxon>
        <taxon>Ornithinibacillus</taxon>
    </lineage>
</organism>
<dbReference type="RefSeq" id="WP_188385777.1">
    <property type="nucleotide sequence ID" value="NZ_BMEY01000021.1"/>
</dbReference>
<sequence length="67" mass="7645">MTVGSQVRTCYASIKSIEATLSILSNQTNELTAREAYKEVESIIKEIKEDLNKQLLLLAREEPQYNQ</sequence>
<comment type="caution">
    <text evidence="1">The sequence shown here is derived from an EMBL/GenBank/DDBJ whole genome shotgun (WGS) entry which is preliminary data.</text>
</comment>
<dbReference type="Proteomes" id="UP000613512">
    <property type="component" value="Unassembled WGS sequence"/>
</dbReference>